<keyword evidence="2" id="KW-1185">Reference proteome</keyword>
<dbReference type="OrthoDB" id="3829499at2"/>
<organism evidence="1 2">
    <name type="scientific">Corynebacterium phocae</name>
    <dbReference type="NCBI Taxonomy" id="161895"/>
    <lineage>
        <taxon>Bacteria</taxon>
        <taxon>Bacillati</taxon>
        <taxon>Actinomycetota</taxon>
        <taxon>Actinomycetes</taxon>
        <taxon>Mycobacteriales</taxon>
        <taxon>Corynebacteriaceae</taxon>
        <taxon>Corynebacterium</taxon>
    </lineage>
</organism>
<dbReference type="AlphaFoldDB" id="A0A1L7D0H3"/>
<dbReference type="KEGG" id="cpho:CPHO_00415"/>
<dbReference type="EMBL" id="CP009249">
    <property type="protein sequence ID" value="APT91645.1"/>
    <property type="molecule type" value="Genomic_DNA"/>
</dbReference>
<dbReference type="RefSeq" id="WP_075732277.1">
    <property type="nucleotide sequence ID" value="NZ_CP009249.1"/>
</dbReference>
<evidence type="ECO:0000313" key="2">
    <source>
        <dbReference type="Proteomes" id="UP000185491"/>
    </source>
</evidence>
<sequence length="100" mass="10840">MVGQKVDQLLSASEYAAIQKVASRSHIVLYCGSGVTIDLTGMGWGALNAKLAEAIDDQNGLDSILKKDTSGFDQNQKASVVFELLVSSLEGEDRERFHPR</sequence>
<reference evidence="1 2" key="1">
    <citation type="submission" date="2014-08" db="EMBL/GenBank/DDBJ databases">
        <title>Complete genome sequence of Corynebacterium phocae M408/89/1(T)(=DSM 44612(T)), isolated from the common seal (Phoca vitulina).</title>
        <authorList>
            <person name="Ruckert C."/>
            <person name="Albersmeier A."/>
            <person name="Winkler A."/>
            <person name="Kalinowski J."/>
        </authorList>
    </citation>
    <scope>NUCLEOTIDE SEQUENCE [LARGE SCALE GENOMIC DNA]</scope>
    <source>
        <strain evidence="1 2">M408/89/1</strain>
    </source>
</reference>
<proteinExistence type="predicted"/>
<evidence type="ECO:0000313" key="1">
    <source>
        <dbReference type="EMBL" id="APT91645.1"/>
    </source>
</evidence>
<gene>
    <name evidence="1" type="ORF">CPHO_00415</name>
</gene>
<accession>A0A1L7D0H3</accession>
<dbReference type="Proteomes" id="UP000185491">
    <property type="component" value="Chromosome"/>
</dbReference>
<protein>
    <submittedName>
        <fullName evidence="1">Uncharacterized protein</fullName>
    </submittedName>
</protein>
<name>A0A1L7D0H3_9CORY</name>